<comment type="subcellular location">
    <subcellularLocation>
        <location evidence="7">Cytoplasm</location>
    </subcellularLocation>
    <subcellularLocation>
        <location evidence="7">Endosome</location>
    </subcellularLocation>
</comment>
<dbReference type="GO" id="GO:0031902">
    <property type="term" value="C:late endosome membrane"/>
    <property type="evidence" value="ECO:0007669"/>
    <property type="project" value="UniProtKB-UniRule"/>
</dbReference>
<feature type="compositionally biased region" description="Polar residues" evidence="8">
    <location>
        <begin position="219"/>
        <end position="236"/>
    </location>
</feature>
<protein>
    <recommendedName>
        <fullName evidence="7">Vacuolar protein-sorting-associated protein 36</fullName>
    </recommendedName>
    <alternativeName>
        <fullName evidence="7">ESCRT-II complex subunit VPS36</fullName>
    </alternativeName>
</protein>
<evidence type="ECO:0000256" key="5">
    <source>
        <dbReference type="ARBA" id="ARBA00022833"/>
    </source>
</evidence>
<dbReference type="SUPFAM" id="SSF90209">
    <property type="entry name" value="Ran binding protein zinc finger-like"/>
    <property type="match status" value="1"/>
</dbReference>
<accession>U4KZV0</accession>
<dbReference type="InterPro" id="IPR037855">
    <property type="entry name" value="Vps36"/>
</dbReference>
<dbReference type="SUPFAM" id="SSF50729">
    <property type="entry name" value="PH domain-like"/>
    <property type="match status" value="1"/>
</dbReference>
<name>U4KZV0_PYROM</name>
<dbReference type="GO" id="GO:0043130">
    <property type="term" value="F:ubiquitin binding"/>
    <property type="evidence" value="ECO:0007669"/>
    <property type="project" value="UniProtKB-UniRule"/>
</dbReference>
<proteinExistence type="inferred from homology"/>
<evidence type="ECO:0000256" key="2">
    <source>
        <dbReference type="ARBA" id="ARBA00022448"/>
    </source>
</evidence>
<organism evidence="10 11">
    <name type="scientific">Pyronema omphalodes (strain CBS 100304)</name>
    <name type="common">Pyronema confluens</name>
    <dbReference type="NCBI Taxonomy" id="1076935"/>
    <lineage>
        <taxon>Eukaryota</taxon>
        <taxon>Fungi</taxon>
        <taxon>Dikarya</taxon>
        <taxon>Ascomycota</taxon>
        <taxon>Pezizomycotina</taxon>
        <taxon>Pezizomycetes</taxon>
        <taxon>Pezizales</taxon>
        <taxon>Pyronemataceae</taxon>
        <taxon>Pyronema</taxon>
    </lineage>
</organism>
<evidence type="ECO:0000256" key="7">
    <source>
        <dbReference type="RuleBase" id="RU367095"/>
    </source>
</evidence>
<dbReference type="STRING" id="1076935.U4KZV0"/>
<evidence type="ECO:0000259" key="9">
    <source>
        <dbReference type="PROSITE" id="PS51495"/>
    </source>
</evidence>
<dbReference type="PANTHER" id="PTHR13128">
    <property type="entry name" value="VACUOLAR PROTEIN-SORTING-ASSOCIATED PROTEIN 36"/>
    <property type="match status" value="1"/>
</dbReference>
<gene>
    <name evidence="10" type="ORF">PCON_07775</name>
</gene>
<feature type="domain" description="GLUE N-terminal" evidence="9">
    <location>
        <begin position="5"/>
        <end position="304"/>
    </location>
</feature>
<dbReference type="Pfam" id="PF11605">
    <property type="entry name" value="Vps36_ESCRT-II"/>
    <property type="match status" value="1"/>
</dbReference>
<dbReference type="Gene3D" id="2.30.29.30">
    <property type="entry name" value="Pleckstrin-homology domain (PH domain)/Phosphotyrosine-binding domain (PTB)"/>
    <property type="match status" value="1"/>
</dbReference>
<dbReference type="InterPro" id="IPR040608">
    <property type="entry name" value="Snf8/Vps36"/>
</dbReference>
<feature type="compositionally biased region" description="Polar residues" evidence="8">
    <location>
        <begin position="106"/>
        <end position="118"/>
    </location>
</feature>
<dbReference type="GO" id="GO:0032266">
    <property type="term" value="F:phosphatidylinositol-3-phosphate binding"/>
    <property type="evidence" value="ECO:0007669"/>
    <property type="project" value="UniProtKB-UniRule"/>
</dbReference>
<dbReference type="OrthoDB" id="271448at2759"/>
<dbReference type="Gene3D" id="1.10.10.10">
    <property type="entry name" value="Winged helix-like DNA-binding domain superfamily/Winged helix DNA-binding domain"/>
    <property type="match status" value="2"/>
</dbReference>
<dbReference type="Pfam" id="PF16988">
    <property type="entry name" value="Vps36-NZF-N"/>
    <property type="match status" value="1"/>
</dbReference>
<keyword evidence="2 7" id="KW-0813">Transport</keyword>
<dbReference type="eggNOG" id="KOG2760">
    <property type="taxonomic scope" value="Eukaryota"/>
</dbReference>
<dbReference type="InterPro" id="IPR036443">
    <property type="entry name" value="Znf_RanBP2_sf"/>
</dbReference>
<evidence type="ECO:0000313" key="10">
    <source>
        <dbReference type="EMBL" id="CCX08186.1"/>
    </source>
</evidence>
<evidence type="ECO:0000256" key="4">
    <source>
        <dbReference type="ARBA" id="ARBA00022771"/>
    </source>
</evidence>
<dbReference type="InterPro" id="IPR011993">
    <property type="entry name" value="PH-like_dom_sf"/>
</dbReference>
<dbReference type="GO" id="GO:0000814">
    <property type="term" value="C:ESCRT II complex"/>
    <property type="evidence" value="ECO:0007669"/>
    <property type="project" value="UniProtKB-UniRule"/>
</dbReference>
<dbReference type="SUPFAM" id="SSF46785">
    <property type="entry name" value="Winged helix' DNA-binding domain"/>
    <property type="match status" value="1"/>
</dbReference>
<evidence type="ECO:0000256" key="3">
    <source>
        <dbReference type="ARBA" id="ARBA00022723"/>
    </source>
</evidence>
<keyword evidence="5" id="KW-0862">Zinc</keyword>
<comment type="function">
    <text evidence="7">Component of the ESCRT-II complex (endosomal sorting complex required for transport II), which is required for multivesicular body (MVB) formation and sorting of endosomal cargo proteins into MVBs.</text>
</comment>
<evidence type="ECO:0000313" key="11">
    <source>
        <dbReference type="Proteomes" id="UP000018144"/>
    </source>
</evidence>
<dbReference type="OMA" id="RVCYVDH"/>
<evidence type="ECO:0000256" key="6">
    <source>
        <dbReference type="ARBA" id="ARBA00022927"/>
    </source>
</evidence>
<keyword evidence="7" id="KW-0967">Endosome</keyword>
<feature type="region of interest" description="Disordered" evidence="8">
    <location>
        <begin position="218"/>
        <end position="245"/>
    </location>
</feature>
<dbReference type="InterPro" id="IPR036388">
    <property type="entry name" value="WH-like_DNA-bd_sf"/>
</dbReference>
<sequence>MLLPIDLTPANRPLLLPDETLLFVQNSVGLYEGKNKLPHQQNGFAYLTTHRACYVDNTEPRKYSVAIELKDVDRIEPWAGFLKSSPKIALYLHPRSAEISAPGTPARSSTPLPRNASPSPSPGVGVWICTICSMSNPIPSNYIAGYTSETQIPPCLACGIAPEASLLETSIQQQQTKAAEVTPTMESGDDIPCPVCTFHNHKDMFSCEICGAGLKPSASRASPQSRGSPHQPSSPQIGHGPGVGGYGVSGGAGGMVGASAGIPPTSQDPVIIKFSFRSGGSTSFLTHLKSAIIQRKWLLSLAPPVPAPSAPVTKTVGIGRLEHRGVRQAQTNSLVLGSAFEDLESLRAAAREVIALAESFSRLTGHQDSGVVQALGLVSKEQFAGSGTKGEEGWIDELSRQVAEFLADDSRGILKKEGGVMGLVDLWAVYNRARGVDLVSPLDLDKATKRFEALRLPVRRRVFRSGLVVVQEAGRTQEETVRRIIEVIGWDRGVTAQEMAEGLGWSLGVAGEELEMAEEVGAVCREVGVEGTRFWRNRFLEEPPVGIAGLKKGMEAVRV</sequence>
<dbReference type="Proteomes" id="UP000018144">
    <property type="component" value="Unassembled WGS sequence"/>
</dbReference>
<keyword evidence="7" id="KW-0963">Cytoplasm</keyword>
<dbReference type="InterPro" id="IPR001876">
    <property type="entry name" value="Znf_RanBP2"/>
</dbReference>
<dbReference type="PANTHER" id="PTHR13128:SF12">
    <property type="entry name" value="VACUOLAR PROTEIN-SORTING-ASSOCIATED PROTEIN 36"/>
    <property type="match status" value="1"/>
</dbReference>
<reference evidence="10 11" key="1">
    <citation type="journal article" date="2013" name="PLoS Genet.">
        <title>The genome and development-dependent transcriptomes of Pyronema confluens: a window into fungal evolution.</title>
        <authorList>
            <person name="Traeger S."/>
            <person name="Altegoer F."/>
            <person name="Freitag M."/>
            <person name="Gabaldon T."/>
            <person name="Kempken F."/>
            <person name="Kumar A."/>
            <person name="Marcet-Houben M."/>
            <person name="Poggeler S."/>
            <person name="Stajich J.E."/>
            <person name="Nowrousian M."/>
        </authorList>
    </citation>
    <scope>NUCLEOTIDE SEQUENCE [LARGE SCALE GENOMIC DNA]</scope>
    <source>
        <strain evidence="11">CBS 100304</strain>
        <tissue evidence="10">Vegetative mycelium</tissue>
    </source>
</reference>
<dbReference type="SMART" id="SM00547">
    <property type="entry name" value="ZnF_RBZ"/>
    <property type="match status" value="1"/>
</dbReference>
<dbReference type="PROSITE" id="PS51495">
    <property type="entry name" value="GLUE"/>
    <property type="match status" value="1"/>
</dbReference>
<keyword evidence="11" id="KW-1185">Reference proteome</keyword>
<dbReference type="EMBL" id="HF935394">
    <property type="protein sequence ID" value="CCX08186.1"/>
    <property type="molecule type" value="Genomic_DNA"/>
</dbReference>
<keyword evidence="4" id="KW-0863">Zinc-finger</keyword>
<evidence type="ECO:0000256" key="8">
    <source>
        <dbReference type="SAM" id="MobiDB-lite"/>
    </source>
</evidence>
<comment type="similarity">
    <text evidence="1 7">Belongs to the VPS36 family.</text>
</comment>
<dbReference type="InterPro" id="IPR036390">
    <property type="entry name" value="WH_DNA-bd_sf"/>
</dbReference>
<dbReference type="InterPro" id="IPR021648">
    <property type="entry name" value="GLUE_dom"/>
</dbReference>
<dbReference type="GO" id="GO:0008270">
    <property type="term" value="F:zinc ion binding"/>
    <property type="evidence" value="ECO:0007669"/>
    <property type="project" value="UniProtKB-KW"/>
</dbReference>
<dbReference type="InterPro" id="IPR031558">
    <property type="entry name" value="Vps36-NZF-N"/>
</dbReference>
<evidence type="ECO:0000256" key="1">
    <source>
        <dbReference type="ARBA" id="ARBA00009697"/>
    </source>
</evidence>
<dbReference type="GO" id="GO:0043328">
    <property type="term" value="P:protein transport to vacuole involved in ubiquitin-dependent protein catabolic process via the multivesicular body sorting pathway"/>
    <property type="evidence" value="ECO:0007669"/>
    <property type="project" value="UniProtKB-UniRule"/>
</dbReference>
<dbReference type="Gene3D" id="2.30.30.380">
    <property type="entry name" value="Zn-finger domain of Sec23/24"/>
    <property type="match status" value="1"/>
</dbReference>
<dbReference type="AlphaFoldDB" id="U4KZV0"/>
<keyword evidence="3" id="KW-0479">Metal-binding</keyword>
<comment type="subunit">
    <text evidence="7">Component of the endosomal sorting complex required for transport II (ESCRT-II).</text>
</comment>
<keyword evidence="6 7" id="KW-0653">Protein transport</keyword>
<feature type="region of interest" description="Disordered" evidence="8">
    <location>
        <begin position="100"/>
        <end position="121"/>
    </location>
</feature>
<dbReference type="Pfam" id="PF04157">
    <property type="entry name" value="EAP30"/>
    <property type="match status" value="1"/>
</dbReference>